<feature type="domain" description="Bacterial bifunctional deaminase-reductase C-terminal" evidence="1">
    <location>
        <begin position="12"/>
        <end position="180"/>
    </location>
</feature>
<sequence>MRIDEPGQGSALRLDMSVSLDGYVVGPQDSTDQPMGAGGFRLFNWLDHRFDPGPNGEVVADADATRAVVSGRRTYEHADHWQGDHHDGVPVFVLTHDVPVEPPPGSVRFVTEVHECAAQARAVAGDADVLVMGAGAAQSLLRAGELDELELHVVPVLLGQGRRLFDDLPLGPIELELTRVLDAGYPDPEHRVLHLRYRIRRTRPASGAVS</sequence>
<evidence type="ECO:0000313" key="2">
    <source>
        <dbReference type="EMBL" id="SDS54771.1"/>
    </source>
</evidence>
<dbReference type="AlphaFoldDB" id="A0A1H1T3N8"/>
<dbReference type="InterPro" id="IPR024072">
    <property type="entry name" value="DHFR-like_dom_sf"/>
</dbReference>
<protein>
    <submittedName>
        <fullName evidence="2">RibD C-terminal domain-containing protein</fullName>
    </submittedName>
</protein>
<keyword evidence="3" id="KW-1185">Reference proteome</keyword>
<dbReference type="GO" id="GO:0008703">
    <property type="term" value="F:5-amino-6-(5-phosphoribosylamino)uracil reductase activity"/>
    <property type="evidence" value="ECO:0007669"/>
    <property type="project" value="InterPro"/>
</dbReference>
<evidence type="ECO:0000313" key="3">
    <source>
        <dbReference type="Proteomes" id="UP000199092"/>
    </source>
</evidence>
<name>A0A1H1T3N8_9ACTN</name>
<accession>A0A1H1T3N8</accession>
<dbReference type="GO" id="GO:0009231">
    <property type="term" value="P:riboflavin biosynthetic process"/>
    <property type="evidence" value="ECO:0007669"/>
    <property type="project" value="InterPro"/>
</dbReference>
<dbReference type="InterPro" id="IPR002734">
    <property type="entry name" value="RibDG_C"/>
</dbReference>
<dbReference type="EMBL" id="LT629749">
    <property type="protein sequence ID" value="SDS54771.1"/>
    <property type="molecule type" value="Genomic_DNA"/>
</dbReference>
<organism evidence="2 3">
    <name type="scientific">Friedmanniella luteola</name>
    <dbReference type="NCBI Taxonomy" id="546871"/>
    <lineage>
        <taxon>Bacteria</taxon>
        <taxon>Bacillati</taxon>
        <taxon>Actinomycetota</taxon>
        <taxon>Actinomycetes</taxon>
        <taxon>Propionibacteriales</taxon>
        <taxon>Nocardioidaceae</taxon>
        <taxon>Friedmanniella</taxon>
    </lineage>
</organism>
<dbReference type="Gene3D" id="3.40.430.10">
    <property type="entry name" value="Dihydrofolate Reductase, subunit A"/>
    <property type="match status" value="1"/>
</dbReference>
<dbReference type="Proteomes" id="UP000199092">
    <property type="component" value="Chromosome I"/>
</dbReference>
<dbReference type="STRING" id="546871.SAMN04488543_1937"/>
<proteinExistence type="predicted"/>
<gene>
    <name evidence="2" type="ORF">SAMN04488543_1937</name>
</gene>
<dbReference type="OrthoDB" id="2313602at2"/>
<reference evidence="2 3" key="1">
    <citation type="submission" date="2016-10" db="EMBL/GenBank/DDBJ databases">
        <authorList>
            <person name="de Groot N.N."/>
        </authorList>
    </citation>
    <scope>NUCLEOTIDE SEQUENCE [LARGE SCALE GENOMIC DNA]</scope>
    <source>
        <strain evidence="2 3">DSM 21741</strain>
    </source>
</reference>
<dbReference type="SUPFAM" id="SSF53597">
    <property type="entry name" value="Dihydrofolate reductase-like"/>
    <property type="match status" value="1"/>
</dbReference>
<dbReference type="Pfam" id="PF01872">
    <property type="entry name" value="RibD_C"/>
    <property type="match status" value="1"/>
</dbReference>
<evidence type="ECO:0000259" key="1">
    <source>
        <dbReference type="Pfam" id="PF01872"/>
    </source>
</evidence>